<keyword evidence="1 2" id="KW-0732">Signal</keyword>
<dbReference type="InterPro" id="IPR025634">
    <property type="entry name" value="DUF4292"/>
</dbReference>
<reference evidence="3" key="1">
    <citation type="journal article" date="2014" name="Int. J. Syst. Evol. Microbiol.">
        <title>Complete genome sequence of Corynebacterium casei LMG S-19264T (=DSM 44701T), isolated from a smear-ripened cheese.</title>
        <authorList>
            <consortium name="US DOE Joint Genome Institute (JGI-PGF)"/>
            <person name="Walter F."/>
            <person name="Albersmeier A."/>
            <person name="Kalinowski J."/>
            <person name="Ruckert C."/>
        </authorList>
    </citation>
    <scope>NUCLEOTIDE SEQUENCE</scope>
    <source>
        <strain evidence="3">KCTC 12719</strain>
    </source>
</reference>
<sequence length="259" mass="28864">MNKIKLAVLLLTLVILSSCGSGRTPTMGTAPAEDAAVAAVVKNHYENEADFETAQGRLRVQFQNESQNQTVTVTYRIKKDETIWMSAQLMGFPLAKVMITPKSVQFYEKISGTYFDGDFSLLSNLLGTPLDFDKVQNLLMGQTIYDLREERYRLTESSRGYQLAPAREEGIKKLFLLDGGNYKALAQQLSQEGASRGVTVTYPSYQTVNQQIFPQEIKIVANEGSSNTQIDMQFRSVEFNAPVSFPFSIPSGSDEIIIE</sequence>
<dbReference type="InterPro" id="IPR029046">
    <property type="entry name" value="LolA/LolB/LppX"/>
</dbReference>
<dbReference type="Gene3D" id="2.50.20.10">
    <property type="entry name" value="Lipoprotein localisation LolA/LolB/LppX"/>
    <property type="match status" value="1"/>
</dbReference>
<accession>A0A918VZ93</accession>
<evidence type="ECO:0000313" key="4">
    <source>
        <dbReference type="Proteomes" id="UP000610456"/>
    </source>
</evidence>
<organism evidence="3 4">
    <name type="scientific">Salinimicrobium marinum</name>
    <dbReference type="NCBI Taxonomy" id="680283"/>
    <lineage>
        <taxon>Bacteria</taxon>
        <taxon>Pseudomonadati</taxon>
        <taxon>Bacteroidota</taxon>
        <taxon>Flavobacteriia</taxon>
        <taxon>Flavobacteriales</taxon>
        <taxon>Flavobacteriaceae</taxon>
        <taxon>Salinimicrobium</taxon>
    </lineage>
</organism>
<comment type="caution">
    <text evidence="3">The sequence shown here is derived from an EMBL/GenBank/DDBJ whole genome shotgun (WGS) entry which is preliminary data.</text>
</comment>
<gene>
    <name evidence="3" type="ORF">GCM10007103_20800</name>
</gene>
<proteinExistence type="predicted"/>
<evidence type="ECO:0000256" key="1">
    <source>
        <dbReference type="ARBA" id="ARBA00022729"/>
    </source>
</evidence>
<dbReference type="AlphaFoldDB" id="A0A918VZ93"/>
<evidence type="ECO:0008006" key="5">
    <source>
        <dbReference type="Google" id="ProtNLM"/>
    </source>
</evidence>
<dbReference type="Proteomes" id="UP000610456">
    <property type="component" value="Unassembled WGS sequence"/>
</dbReference>
<feature type="chain" id="PRO_5036978567" description="DUF4292 domain-containing protein" evidence="2">
    <location>
        <begin position="21"/>
        <end position="259"/>
    </location>
</feature>
<reference evidence="3" key="2">
    <citation type="submission" date="2020-09" db="EMBL/GenBank/DDBJ databases">
        <authorList>
            <person name="Sun Q."/>
            <person name="Kim S."/>
        </authorList>
    </citation>
    <scope>NUCLEOTIDE SEQUENCE</scope>
    <source>
        <strain evidence="3">KCTC 12719</strain>
    </source>
</reference>
<feature type="signal peptide" evidence="2">
    <location>
        <begin position="1"/>
        <end position="20"/>
    </location>
</feature>
<evidence type="ECO:0000313" key="3">
    <source>
        <dbReference type="EMBL" id="GHA39190.1"/>
    </source>
</evidence>
<dbReference type="PROSITE" id="PS51257">
    <property type="entry name" value="PROKAR_LIPOPROTEIN"/>
    <property type="match status" value="1"/>
</dbReference>
<dbReference type="SUPFAM" id="SSF89392">
    <property type="entry name" value="Prokaryotic lipoproteins and lipoprotein localization factors"/>
    <property type="match status" value="1"/>
</dbReference>
<evidence type="ECO:0000256" key="2">
    <source>
        <dbReference type="SAM" id="SignalP"/>
    </source>
</evidence>
<keyword evidence="4" id="KW-1185">Reference proteome</keyword>
<dbReference type="EMBL" id="BMXB01000007">
    <property type="protein sequence ID" value="GHA39190.1"/>
    <property type="molecule type" value="Genomic_DNA"/>
</dbReference>
<protein>
    <recommendedName>
        <fullName evidence="5">DUF4292 domain-containing protein</fullName>
    </recommendedName>
</protein>
<name>A0A918VZ93_9FLAO</name>
<dbReference type="RefSeq" id="WP_189604685.1">
    <property type="nucleotide sequence ID" value="NZ_BMXB01000007.1"/>
</dbReference>
<dbReference type="Pfam" id="PF14125">
    <property type="entry name" value="DUF4292"/>
    <property type="match status" value="1"/>
</dbReference>